<reference evidence="1" key="1">
    <citation type="journal article" date="2014" name="Nat. Commun.">
        <title>Multiple recent horizontal transfers of a large genomic region in cheese making fungi.</title>
        <authorList>
            <person name="Cheeseman K."/>
            <person name="Ropars J."/>
            <person name="Renault P."/>
            <person name="Dupont J."/>
            <person name="Gouzy J."/>
            <person name="Branca A."/>
            <person name="Abraham A.L."/>
            <person name="Ceppi M."/>
            <person name="Conseiller E."/>
            <person name="Debuchy R."/>
            <person name="Malagnac F."/>
            <person name="Goarin A."/>
            <person name="Silar P."/>
            <person name="Lacoste S."/>
            <person name="Sallet E."/>
            <person name="Bensimon A."/>
            <person name="Giraud T."/>
            <person name="Brygoo Y."/>
        </authorList>
    </citation>
    <scope>NUCLEOTIDE SEQUENCE [LARGE SCALE GENOMIC DNA]</scope>
    <source>
        <strain evidence="1">FM164</strain>
    </source>
</reference>
<dbReference type="Proteomes" id="UP000030686">
    <property type="component" value="Unassembled WGS sequence"/>
</dbReference>
<evidence type="ECO:0000313" key="1">
    <source>
        <dbReference type="EMBL" id="CDM32851.1"/>
    </source>
</evidence>
<keyword evidence="2" id="KW-1185">Reference proteome</keyword>
<dbReference type="AlphaFoldDB" id="W6QA29"/>
<name>W6QA29_PENRF</name>
<evidence type="ECO:0000313" key="2">
    <source>
        <dbReference type="Proteomes" id="UP000030686"/>
    </source>
</evidence>
<protein>
    <submittedName>
        <fullName evidence="1">Genomic scaffold, ProqFM164S02</fullName>
    </submittedName>
</protein>
<proteinExistence type="predicted"/>
<organism evidence="1 2">
    <name type="scientific">Penicillium roqueforti (strain FM164)</name>
    <dbReference type="NCBI Taxonomy" id="1365484"/>
    <lineage>
        <taxon>Eukaryota</taxon>
        <taxon>Fungi</taxon>
        <taxon>Dikarya</taxon>
        <taxon>Ascomycota</taxon>
        <taxon>Pezizomycotina</taxon>
        <taxon>Eurotiomycetes</taxon>
        <taxon>Eurotiomycetidae</taxon>
        <taxon>Eurotiales</taxon>
        <taxon>Aspergillaceae</taxon>
        <taxon>Penicillium</taxon>
    </lineage>
</organism>
<sequence>MYGDGEMRIRLLIFDSLYRNRPKPRRTKNYLLIAQYNKSSSSNLGVIMHSRGLDSNADTFPPLFSVVTPWCSPL</sequence>
<gene>
    <name evidence="1" type="ORF">PROQFM164_S02g003002</name>
</gene>
<accession>W6QA29</accession>
<dbReference type="EMBL" id="HG792016">
    <property type="protein sequence ID" value="CDM32851.1"/>
    <property type="molecule type" value="Genomic_DNA"/>
</dbReference>